<reference evidence="2 3" key="1">
    <citation type="submission" date="2020-06" db="EMBL/GenBank/DDBJ databases">
        <authorList>
            <person name="Li R."/>
            <person name="Bekaert M."/>
        </authorList>
    </citation>
    <scope>NUCLEOTIDE SEQUENCE [LARGE SCALE GENOMIC DNA]</scope>
    <source>
        <strain evidence="3">wild</strain>
    </source>
</reference>
<dbReference type="SUPFAM" id="SSF101898">
    <property type="entry name" value="NHL repeat"/>
    <property type="match status" value="1"/>
</dbReference>
<evidence type="ECO:0000256" key="1">
    <source>
        <dbReference type="SAM" id="Coils"/>
    </source>
</evidence>
<evidence type="ECO:0000313" key="3">
    <source>
        <dbReference type="Proteomes" id="UP000507470"/>
    </source>
</evidence>
<sequence length="459" mass="52398">MIELAKGYELTMKTVKHFNCEIDQKLVQNVKVLTDLGIFKSSEDSKYEFEKQKILSREKDLKEEVEKHTKRLLKELDQKKEILMKSVSDAGNRSEKINKDLDFRKKNLSHALNSNNANQVFSIHLEEKTSRNQNKEHVKTTFNKLPKFVPGKQVVQDFYLGSLVETDDDKMQFEFKVIKQYKTKLSIVENLVCCGDSSMWISRFYGHKLQKMKVTNESLHKMHTFDIDIYNMLLLPSGDLLLSTSESNLKILSCSTNKMESTKFSVNPLITLAVHVTSDNKILVGVRENQPTGFPVSGPRKVIMMNMDGKKEIVYHTDNKGKPIFTLPYRITADNDNNIYVIDLLNEDWAGRIVALDKTNGGRWIYSGNTDINKKQTLKPANLVATKSDNIIITDSKHNMIHILNTSGQCILNLNTKDQLNIKLPYSLDIDDTGTLYIGCDTNNLLDKGKIYTVQVSGF</sequence>
<evidence type="ECO:0000313" key="2">
    <source>
        <dbReference type="EMBL" id="CAC5418601.1"/>
    </source>
</evidence>
<dbReference type="AlphaFoldDB" id="A0A6J8EHT5"/>
<dbReference type="OrthoDB" id="10360412at2759"/>
<dbReference type="InterPro" id="IPR011042">
    <property type="entry name" value="6-blade_b-propeller_TolB-like"/>
</dbReference>
<dbReference type="Proteomes" id="UP000507470">
    <property type="component" value="Unassembled WGS sequence"/>
</dbReference>
<gene>
    <name evidence="2" type="ORF">MCOR_51024</name>
</gene>
<dbReference type="Gene3D" id="2.120.10.30">
    <property type="entry name" value="TolB, C-terminal domain"/>
    <property type="match status" value="1"/>
</dbReference>
<keyword evidence="3" id="KW-1185">Reference proteome</keyword>
<protein>
    <submittedName>
        <fullName evidence="2">Uncharacterized protein</fullName>
    </submittedName>
</protein>
<accession>A0A6J8EHT5</accession>
<proteinExistence type="predicted"/>
<feature type="coiled-coil region" evidence="1">
    <location>
        <begin position="51"/>
        <end position="82"/>
    </location>
</feature>
<keyword evidence="1" id="KW-0175">Coiled coil</keyword>
<dbReference type="EMBL" id="CACVKT020008931">
    <property type="protein sequence ID" value="CAC5418601.1"/>
    <property type="molecule type" value="Genomic_DNA"/>
</dbReference>
<organism evidence="2 3">
    <name type="scientific">Mytilus coruscus</name>
    <name type="common">Sea mussel</name>
    <dbReference type="NCBI Taxonomy" id="42192"/>
    <lineage>
        <taxon>Eukaryota</taxon>
        <taxon>Metazoa</taxon>
        <taxon>Spiralia</taxon>
        <taxon>Lophotrochozoa</taxon>
        <taxon>Mollusca</taxon>
        <taxon>Bivalvia</taxon>
        <taxon>Autobranchia</taxon>
        <taxon>Pteriomorphia</taxon>
        <taxon>Mytilida</taxon>
        <taxon>Mytiloidea</taxon>
        <taxon>Mytilidae</taxon>
        <taxon>Mytilinae</taxon>
        <taxon>Mytilus</taxon>
    </lineage>
</organism>
<name>A0A6J8EHT5_MYTCO</name>